<feature type="transmembrane region" description="Helical" evidence="7">
    <location>
        <begin position="82"/>
        <end position="106"/>
    </location>
</feature>
<evidence type="ECO:0000259" key="8">
    <source>
        <dbReference type="SMART" id="SM00665"/>
    </source>
</evidence>
<feature type="domain" description="Cytochrome b561" evidence="8">
    <location>
        <begin position="55"/>
        <end position="196"/>
    </location>
</feature>
<evidence type="ECO:0000256" key="3">
    <source>
        <dbReference type="ARBA" id="ARBA00022692"/>
    </source>
</evidence>
<dbReference type="RefSeq" id="XP_064668442.1">
    <property type="nucleotide sequence ID" value="XM_064818844.1"/>
</dbReference>
<feature type="transmembrane region" description="Helical" evidence="7">
    <location>
        <begin position="209"/>
        <end position="229"/>
    </location>
</feature>
<keyword evidence="10" id="KW-1185">Reference proteome</keyword>
<dbReference type="Gene3D" id="1.20.120.1770">
    <property type="match status" value="1"/>
</dbReference>
<dbReference type="PANTHER" id="PTHR47797">
    <property type="entry name" value="DEHYDROGENASE, PUTATIVE (AFU_ORTHOLOGUE AFUA_8G05805)-RELATED"/>
    <property type="match status" value="1"/>
</dbReference>
<dbReference type="GO" id="GO:0016020">
    <property type="term" value="C:membrane"/>
    <property type="evidence" value="ECO:0007669"/>
    <property type="project" value="UniProtKB-SubCell"/>
</dbReference>
<sequence length="250" mass="27038">MDAKRVLMAILGRGPFGGDSGSSGSSSASDSGSGFNGFRGGAPFDISSAQRVRAIHGILGALAFVVLFPGGSILIRVLPGRFALWAHALGQVVSLVVFIATVALGVRLVREVQIPFGDGGSGMANKMSDQMSNPNINYHPIIGLIVFAFLLLQPILGIIHHIKFKKVKRRQVWSYLHLLNGRVFITLGIANGGLGVWMARESTTLKTAYVAASAAMWSLWMLSALWGEFRRWRASRREMQRKLGEGDVAF</sequence>
<evidence type="ECO:0000256" key="2">
    <source>
        <dbReference type="ARBA" id="ARBA00022448"/>
    </source>
</evidence>
<evidence type="ECO:0000256" key="7">
    <source>
        <dbReference type="SAM" id="Phobius"/>
    </source>
</evidence>
<evidence type="ECO:0000313" key="9">
    <source>
        <dbReference type="EMBL" id="KAK4110872.1"/>
    </source>
</evidence>
<evidence type="ECO:0000256" key="4">
    <source>
        <dbReference type="ARBA" id="ARBA00022982"/>
    </source>
</evidence>
<evidence type="ECO:0000313" key="10">
    <source>
        <dbReference type="Proteomes" id="UP001302812"/>
    </source>
</evidence>
<comment type="caution">
    <text evidence="9">The sequence shown here is derived from an EMBL/GenBank/DDBJ whole genome shotgun (WGS) entry which is preliminary data.</text>
</comment>
<protein>
    <recommendedName>
        <fullName evidence="8">Cytochrome b561 domain-containing protein</fullName>
    </recommendedName>
</protein>
<organism evidence="9 10">
    <name type="scientific">Canariomyces notabilis</name>
    <dbReference type="NCBI Taxonomy" id="2074819"/>
    <lineage>
        <taxon>Eukaryota</taxon>
        <taxon>Fungi</taxon>
        <taxon>Dikarya</taxon>
        <taxon>Ascomycota</taxon>
        <taxon>Pezizomycotina</taxon>
        <taxon>Sordariomycetes</taxon>
        <taxon>Sordariomycetidae</taxon>
        <taxon>Sordariales</taxon>
        <taxon>Chaetomiaceae</taxon>
        <taxon>Canariomyces</taxon>
    </lineage>
</organism>
<keyword evidence="4" id="KW-0249">Electron transport</keyword>
<dbReference type="SMART" id="SM00665">
    <property type="entry name" value="B561"/>
    <property type="match status" value="1"/>
</dbReference>
<name>A0AAN6QRA1_9PEZI</name>
<dbReference type="CDD" id="cd08760">
    <property type="entry name" value="Cyt_b561_FRRS1_like"/>
    <property type="match status" value="1"/>
</dbReference>
<evidence type="ECO:0000256" key="1">
    <source>
        <dbReference type="ARBA" id="ARBA00004370"/>
    </source>
</evidence>
<dbReference type="EMBL" id="MU853348">
    <property type="protein sequence ID" value="KAK4110872.1"/>
    <property type="molecule type" value="Genomic_DNA"/>
</dbReference>
<proteinExistence type="predicted"/>
<keyword evidence="6 7" id="KW-0472">Membrane</keyword>
<feature type="transmembrane region" description="Helical" evidence="7">
    <location>
        <begin position="54"/>
        <end position="75"/>
    </location>
</feature>
<reference evidence="9" key="2">
    <citation type="submission" date="2023-05" db="EMBL/GenBank/DDBJ databases">
        <authorList>
            <consortium name="Lawrence Berkeley National Laboratory"/>
            <person name="Steindorff A."/>
            <person name="Hensen N."/>
            <person name="Bonometti L."/>
            <person name="Westerberg I."/>
            <person name="Brannstrom I.O."/>
            <person name="Guillou S."/>
            <person name="Cros-Aarteil S."/>
            <person name="Calhoun S."/>
            <person name="Haridas S."/>
            <person name="Kuo A."/>
            <person name="Mondo S."/>
            <person name="Pangilinan J."/>
            <person name="Riley R."/>
            <person name="Labutti K."/>
            <person name="Andreopoulos B."/>
            <person name="Lipzen A."/>
            <person name="Chen C."/>
            <person name="Yanf M."/>
            <person name="Daum C."/>
            <person name="Ng V."/>
            <person name="Clum A."/>
            <person name="Ohm R."/>
            <person name="Martin F."/>
            <person name="Silar P."/>
            <person name="Natvig D."/>
            <person name="Lalanne C."/>
            <person name="Gautier V."/>
            <person name="Ament-Velasquez S.L."/>
            <person name="Kruys A."/>
            <person name="Hutchinson M.I."/>
            <person name="Powell A.J."/>
            <person name="Barry K."/>
            <person name="Miller A.N."/>
            <person name="Grigoriev I.V."/>
            <person name="Debuchy R."/>
            <person name="Gladieux P."/>
            <person name="Thoren M.H."/>
            <person name="Johannesson H."/>
        </authorList>
    </citation>
    <scope>NUCLEOTIDE SEQUENCE</scope>
    <source>
        <strain evidence="9">CBS 508.74</strain>
    </source>
</reference>
<comment type="subcellular location">
    <subcellularLocation>
        <location evidence="1">Membrane</location>
    </subcellularLocation>
</comment>
<dbReference type="InterPro" id="IPR006593">
    <property type="entry name" value="Cyt_b561/ferric_Rdtase_TM"/>
</dbReference>
<dbReference type="PANTHER" id="PTHR47797:SF1">
    <property type="entry name" value="CYTOCHROME B561 DOMAIN-CONTAINING PROTEIN-RELATED"/>
    <property type="match status" value="1"/>
</dbReference>
<accession>A0AAN6QRA1</accession>
<keyword evidence="5 7" id="KW-1133">Transmembrane helix</keyword>
<keyword evidence="2" id="KW-0813">Transport</keyword>
<dbReference type="AlphaFoldDB" id="A0AAN6QRA1"/>
<dbReference type="Proteomes" id="UP001302812">
    <property type="component" value="Unassembled WGS sequence"/>
</dbReference>
<feature type="transmembrane region" description="Helical" evidence="7">
    <location>
        <begin position="179"/>
        <end position="197"/>
    </location>
</feature>
<keyword evidence="3 7" id="KW-0812">Transmembrane</keyword>
<evidence type="ECO:0000256" key="6">
    <source>
        <dbReference type="ARBA" id="ARBA00023136"/>
    </source>
</evidence>
<gene>
    <name evidence="9" type="ORF">N656DRAFT_838094</name>
</gene>
<reference evidence="9" key="1">
    <citation type="journal article" date="2023" name="Mol. Phylogenet. Evol.">
        <title>Genome-scale phylogeny and comparative genomics of the fungal order Sordariales.</title>
        <authorList>
            <person name="Hensen N."/>
            <person name="Bonometti L."/>
            <person name="Westerberg I."/>
            <person name="Brannstrom I.O."/>
            <person name="Guillou S."/>
            <person name="Cros-Aarteil S."/>
            <person name="Calhoun S."/>
            <person name="Haridas S."/>
            <person name="Kuo A."/>
            <person name="Mondo S."/>
            <person name="Pangilinan J."/>
            <person name="Riley R."/>
            <person name="LaButti K."/>
            <person name="Andreopoulos B."/>
            <person name="Lipzen A."/>
            <person name="Chen C."/>
            <person name="Yan M."/>
            <person name="Daum C."/>
            <person name="Ng V."/>
            <person name="Clum A."/>
            <person name="Steindorff A."/>
            <person name="Ohm R.A."/>
            <person name="Martin F."/>
            <person name="Silar P."/>
            <person name="Natvig D.O."/>
            <person name="Lalanne C."/>
            <person name="Gautier V."/>
            <person name="Ament-Velasquez S.L."/>
            <person name="Kruys A."/>
            <person name="Hutchinson M.I."/>
            <person name="Powell A.J."/>
            <person name="Barry K."/>
            <person name="Miller A.N."/>
            <person name="Grigoriev I.V."/>
            <person name="Debuchy R."/>
            <person name="Gladieux P."/>
            <person name="Hiltunen Thoren M."/>
            <person name="Johannesson H."/>
        </authorList>
    </citation>
    <scope>NUCLEOTIDE SEQUENCE</scope>
    <source>
        <strain evidence="9">CBS 508.74</strain>
    </source>
</reference>
<dbReference type="GeneID" id="89942970"/>
<evidence type="ECO:0000256" key="5">
    <source>
        <dbReference type="ARBA" id="ARBA00022989"/>
    </source>
</evidence>
<feature type="transmembrane region" description="Helical" evidence="7">
    <location>
        <begin position="138"/>
        <end position="159"/>
    </location>
</feature>